<gene>
    <name evidence="2" type="ORF">EGJ28_18135</name>
</gene>
<dbReference type="PROSITE" id="PS51340">
    <property type="entry name" value="MOSC"/>
    <property type="match status" value="1"/>
</dbReference>
<dbReference type="PANTHER" id="PTHR30212">
    <property type="entry name" value="PROTEIN YIIM"/>
    <property type="match status" value="1"/>
</dbReference>
<sequence length="238" mass="27222">MTQQALRTSLGAWTVDGPLLCRQFSPLPDSRRATAMDKQASDGPLWLGLDGLQGDRIADRRFHGGPDRSLCHYPTQHYQYWSQRFPPLRARLGLGAFGENLGSQALDEEQVCIGDLLRWGTALIEISQPRSPCIRLDNRHGVRGLARELSASGRTGWLYRTIEPGTVRPGDTLQLFERPHPQISVAHLWRCFLDQNLTEDNLQQLSQLPRLAMHYRAIFRQRYDALRALRDQHSLFDR</sequence>
<evidence type="ECO:0000259" key="1">
    <source>
        <dbReference type="PROSITE" id="PS51340"/>
    </source>
</evidence>
<dbReference type="InterPro" id="IPR011037">
    <property type="entry name" value="Pyrv_Knase-like_insert_dom_sf"/>
</dbReference>
<dbReference type="GO" id="GO:0030170">
    <property type="term" value="F:pyridoxal phosphate binding"/>
    <property type="evidence" value="ECO:0007669"/>
    <property type="project" value="InterPro"/>
</dbReference>
<organism evidence="2 3">
    <name type="scientific">Stutzerimonas xanthomarina</name>
    <dbReference type="NCBI Taxonomy" id="271420"/>
    <lineage>
        <taxon>Bacteria</taxon>
        <taxon>Pseudomonadati</taxon>
        <taxon>Pseudomonadota</taxon>
        <taxon>Gammaproteobacteria</taxon>
        <taxon>Pseudomonadales</taxon>
        <taxon>Pseudomonadaceae</taxon>
        <taxon>Stutzerimonas</taxon>
    </lineage>
</organism>
<comment type="caution">
    <text evidence="2">The sequence shown here is derived from an EMBL/GenBank/DDBJ whole genome shotgun (WGS) entry which is preliminary data.</text>
</comment>
<dbReference type="InterPro" id="IPR052353">
    <property type="entry name" value="Benzoxazolinone_Detox_Enz"/>
</dbReference>
<protein>
    <submittedName>
        <fullName evidence="2">MOSC domain-containing protein</fullName>
    </submittedName>
</protein>
<reference evidence="2 3" key="1">
    <citation type="submission" date="2018-10" db="EMBL/GenBank/DDBJ databases">
        <title>Transmission dynamics of multidrug resistant bacteria on intensive care unit surfaces.</title>
        <authorList>
            <person name="D'Souza A.W."/>
            <person name="Potter R.F."/>
            <person name="Wallace M."/>
            <person name="Shupe A."/>
            <person name="Patel S."/>
            <person name="Sun S."/>
            <person name="Gul D."/>
            <person name="Kwon J.H."/>
            <person name="Andleeb S."/>
            <person name="Burnham C.-A.D."/>
            <person name="Dantas G."/>
        </authorList>
    </citation>
    <scope>NUCLEOTIDE SEQUENCE [LARGE SCALE GENOMIC DNA]</scope>
    <source>
        <strain evidence="2 3">PX_177</strain>
    </source>
</reference>
<dbReference type="Gene3D" id="2.40.33.20">
    <property type="entry name" value="PK beta-barrel domain-like"/>
    <property type="match status" value="1"/>
</dbReference>
<dbReference type="RefSeq" id="WP_125878128.1">
    <property type="nucleotide sequence ID" value="NZ_RHQL01000013.1"/>
</dbReference>
<dbReference type="PANTHER" id="PTHR30212:SF2">
    <property type="entry name" value="PROTEIN YIIM"/>
    <property type="match status" value="1"/>
</dbReference>
<dbReference type="InterPro" id="IPR005302">
    <property type="entry name" value="MoCF_Sase_C"/>
</dbReference>
<accession>A0A3R8UZG6</accession>
<dbReference type="SUPFAM" id="SSF50800">
    <property type="entry name" value="PK beta-barrel domain-like"/>
    <property type="match status" value="1"/>
</dbReference>
<dbReference type="Pfam" id="PF03473">
    <property type="entry name" value="MOSC"/>
    <property type="match status" value="1"/>
</dbReference>
<proteinExistence type="predicted"/>
<dbReference type="EMBL" id="RHQL01000013">
    <property type="protein sequence ID" value="RRV07593.1"/>
    <property type="molecule type" value="Genomic_DNA"/>
</dbReference>
<dbReference type="GO" id="GO:0030151">
    <property type="term" value="F:molybdenum ion binding"/>
    <property type="evidence" value="ECO:0007669"/>
    <property type="project" value="InterPro"/>
</dbReference>
<dbReference type="Proteomes" id="UP000276506">
    <property type="component" value="Unassembled WGS sequence"/>
</dbReference>
<name>A0A3R8UZG6_9GAMM</name>
<evidence type="ECO:0000313" key="2">
    <source>
        <dbReference type="EMBL" id="RRV07593.1"/>
    </source>
</evidence>
<dbReference type="AlphaFoldDB" id="A0A3R8UZG6"/>
<evidence type="ECO:0000313" key="3">
    <source>
        <dbReference type="Proteomes" id="UP000276506"/>
    </source>
</evidence>
<feature type="domain" description="MOSC" evidence="1">
    <location>
        <begin position="39"/>
        <end position="176"/>
    </location>
</feature>
<dbReference type="GO" id="GO:0003824">
    <property type="term" value="F:catalytic activity"/>
    <property type="evidence" value="ECO:0007669"/>
    <property type="project" value="InterPro"/>
</dbReference>